<accession>A0A1A5YDD2</accession>
<keyword evidence="3 6" id="KW-1133">Transmembrane helix</keyword>
<dbReference type="PANTHER" id="PTHR42829:SF2">
    <property type="entry name" value="NADH-UBIQUINONE OXIDOREDUCTASE CHAIN 5"/>
    <property type="match status" value="1"/>
</dbReference>
<feature type="transmembrane region" description="Helical" evidence="6">
    <location>
        <begin position="339"/>
        <end position="356"/>
    </location>
</feature>
<evidence type="ECO:0000256" key="3">
    <source>
        <dbReference type="ARBA" id="ARBA00022989"/>
    </source>
</evidence>
<gene>
    <name evidence="8" type="ORF">A7K91_06530</name>
</gene>
<dbReference type="Pfam" id="PF00361">
    <property type="entry name" value="Proton_antipo_M"/>
    <property type="match status" value="1"/>
</dbReference>
<dbReference type="GO" id="GO:0005886">
    <property type="term" value="C:plasma membrane"/>
    <property type="evidence" value="ECO:0007669"/>
    <property type="project" value="UniProtKB-SubCell"/>
</dbReference>
<feature type="transmembrane region" description="Helical" evidence="6">
    <location>
        <begin position="313"/>
        <end position="333"/>
    </location>
</feature>
<dbReference type="InterPro" id="IPR001750">
    <property type="entry name" value="ND/Mrp_TM"/>
</dbReference>
<evidence type="ECO:0000256" key="6">
    <source>
        <dbReference type="SAM" id="Phobius"/>
    </source>
</evidence>
<evidence type="ECO:0000256" key="2">
    <source>
        <dbReference type="ARBA" id="ARBA00022692"/>
    </source>
</evidence>
<proteinExistence type="predicted"/>
<dbReference type="EMBL" id="LYPA01000071">
    <property type="protein sequence ID" value="OBR63599.1"/>
    <property type="molecule type" value="Genomic_DNA"/>
</dbReference>
<keyword evidence="2 5" id="KW-0812">Transmembrane</keyword>
<evidence type="ECO:0000256" key="4">
    <source>
        <dbReference type="ARBA" id="ARBA00023136"/>
    </source>
</evidence>
<feature type="transmembrane region" description="Helical" evidence="6">
    <location>
        <begin position="483"/>
        <end position="503"/>
    </location>
</feature>
<evidence type="ECO:0000259" key="7">
    <source>
        <dbReference type="Pfam" id="PF00361"/>
    </source>
</evidence>
<dbReference type="STRING" id="1844972.A7K91_06530"/>
<dbReference type="GO" id="GO:0003954">
    <property type="term" value="F:NADH dehydrogenase activity"/>
    <property type="evidence" value="ECO:0007669"/>
    <property type="project" value="TreeGrafter"/>
</dbReference>
<feature type="domain" description="NADH:quinone oxidoreductase/Mrp antiporter transmembrane" evidence="7">
    <location>
        <begin position="136"/>
        <end position="358"/>
    </location>
</feature>
<keyword evidence="9" id="KW-1185">Reference proteome</keyword>
<dbReference type="RefSeq" id="WP_068686077.1">
    <property type="nucleotide sequence ID" value="NZ_LYPA01000071.1"/>
</dbReference>
<feature type="transmembrane region" description="Helical" evidence="6">
    <location>
        <begin position="363"/>
        <end position="382"/>
    </location>
</feature>
<dbReference type="PANTHER" id="PTHR42829">
    <property type="entry name" value="NADH-UBIQUINONE OXIDOREDUCTASE CHAIN 5"/>
    <property type="match status" value="1"/>
</dbReference>
<name>A0A1A5YDD2_9BACL</name>
<dbReference type="PRINTS" id="PR01434">
    <property type="entry name" value="NADHDHGNASE5"/>
</dbReference>
<evidence type="ECO:0000256" key="5">
    <source>
        <dbReference type="RuleBase" id="RU000320"/>
    </source>
</evidence>
<feature type="transmembrane region" description="Helical" evidence="6">
    <location>
        <begin position="597"/>
        <end position="614"/>
    </location>
</feature>
<evidence type="ECO:0000313" key="8">
    <source>
        <dbReference type="EMBL" id="OBR63599.1"/>
    </source>
</evidence>
<dbReference type="GO" id="GO:0015990">
    <property type="term" value="P:electron transport coupled proton transport"/>
    <property type="evidence" value="ECO:0007669"/>
    <property type="project" value="TreeGrafter"/>
</dbReference>
<protein>
    <recommendedName>
        <fullName evidence="7">NADH:quinone oxidoreductase/Mrp antiporter transmembrane domain-containing protein</fullName>
    </recommendedName>
</protein>
<dbReference type="AlphaFoldDB" id="A0A1A5YDD2"/>
<evidence type="ECO:0000313" key="9">
    <source>
        <dbReference type="Proteomes" id="UP000092024"/>
    </source>
</evidence>
<dbReference type="GO" id="GO:0008137">
    <property type="term" value="F:NADH dehydrogenase (ubiquinone) activity"/>
    <property type="evidence" value="ECO:0007669"/>
    <property type="project" value="InterPro"/>
</dbReference>
<feature type="transmembrane region" description="Helical" evidence="6">
    <location>
        <begin position="288"/>
        <end position="306"/>
    </location>
</feature>
<comment type="subcellular location">
    <subcellularLocation>
        <location evidence="1">Cell membrane</location>
        <topology evidence="1">Multi-pass membrane protein</topology>
    </subcellularLocation>
    <subcellularLocation>
        <location evidence="5">Membrane</location>
        <topology evidence="5">Multi-pass membrane protein</topology>
    </subcellularLocation>
</comment>
<feature type="transmembrane region" description="Helical" evidence="6">
    <location>
        <begin position="85"/>
        <end position="107"/>
    </location>
</feature>
<sequence length="619" mass="66107">MDMYAKAAWIVPLLPFAAFLLQTALGRSYRKLASLLAMTAYVSAFILSVLVLMERASGGALDYTYSFDWITLDSYRLRMGFEVTGFNSVVLCAFMLLIMLAGLWSAVKKTEPDGEQSAWQNYLSLFAFAMSGLAISDSLFTFFVLWQIAGTSVLLMAGLRYWQNGTKDALFKAFLSIAIGNAGFIAALLLLFWYMPDHGLDFTTLESVFEGRSGLTATGIATASALLLFLGAAGQAAQLPLHGWLPGLLRNPASAASVIGLGLMGTAGVFMIARAYDLFRASPAAMDVLMWTGGGTAAVAALFALAQRDSRIMLGYVWISQGGFLFSVFGMGLRAEGNLALLFLMIYSSLLVFALCGSSRFGAVAVAGAVIGGAGLSGLLPIAGYETRGAVFSAALEVSPLLAAGLLVSGFGLAFAVTNAMLAGTSSSKKEDPKDLKLRWAFLMEKLPVVILLLLVLGFGLTVVNWREAVSGWLTPGTSLQQVNWGLSAVSPFVALSGCYAAWRRHYSRSKAADGKQELQGQADARSYSFTRVLLVIEAWLDKLLVIVPYVLLIAFKFIVRGMESALSAGTASFLSSGAKLSGRTIRDFGKPGKRKYGWIALALLVLLLIAAAGKELLL</sequence>
<keyword evidence="4 6" id="KW-0472">Membrane</keyword>
<dbReference type="Proteomes" id="UP000092024">
    <property type="component" value="Unassembled WGS sequence"/>
</dbReference>
<dbReference type="OrthoDB" id="9807568at2"/>
<feature type="transmembrane region" description="Helical" evidence="6">
    <location>
        <begin position="142"/>
        <end position="162"/>
    </location>
</feature>
<feature type="transmembrane region" description="Helical" evidence="6">
    <location>
        <begin position="174"/>
        <end position="195"/>
    </location>
</feature>
<feature type="transmembrane region" description="Helical" evidence="6">
    <location>
        <begin position="215"/>
        <end position="234"/>
    </location>
</feature>
<feature type="transmembrane region" description="Helical" evidence="6">
    <location>
        <begin position="6"/>
        <end position="25"/>
    </location>
</feature>
<feature type="transmembrane region" description="Helical" evidence="6">
    <location>
        <begin position="402"/>
        <end position="422"/>
    </location>
</feature>
<feature type="transmembrane region" description="Helical" evidence="6">
    <location>
        <begin position="443"/>
        <end position="463"/>
    </location>
</feature>
<feature type="transmembrane region" description="Helical" evidence="6">
    <location>
        <begin position="32"/>
        <end position="53"/>
    </location>
</feature>
<reference evidence="8 9" key="1">
    <citation type="submission" date="2016-05" db="EMBL/GenBank/DDBJ databases">
        <title>Paenibacillus oryzae. sp. nov., isolated from the rice root.</title>
        <authorList>
            <person name="Zhang J."/>
            <person name="Zhang X."/>
        </authorList>
    </citation>
    <scope>NUCLEOTIDE SEQUENCE [LARGE SCALE GENOMIC DNA]</scope>
    <source>
        <strain evidence="8 9">1DrF-4</strain>
    </source>
</reference>
<evidence type="ECO:0000256" key="1">
    <source>
        <dbReference type="ARBA" id="ARBA00004651"/>
    </source>
</evidence>
<comment type="caution">
    <text evidence="8">The sequence shown here is derived from an EMBL/GenBank/DDBJ whole genome shotgun (WGS) entry which is preliminary data.</text>
</comment>
<dbReference type="GO" id="GO:0042773">
    <property type="term" value="P:ATP synthesis coupled electron transport"/>
    <property type="evidence" value="ECO:0007669"/>
    <property type="project" value="InterPro"/>
</dbReference>
<organism evidence="8 9">
    <name type="scientific">Paenibacillus oryzae</name>
    <dbReference type="NCBI Taxonomy" id="1844972"/>
    <lineage>
        <taxon>Bacteria</taxon>
        <taxon>Bacillati</taxon>
        <taxon>Bacillota</taxon>
        <taxon>Bacilli</taxon>
        <taxon>Bacillales</taxon>
        <taxon>Paenibacillaceae</taxon>
        <taxon>Paenibacillus</taxon>
    </lineage>
</organism>
<feature type="transmembrane region" description="Helical" evidence="6">
    <location>
        <begin position="255"/>
        <end position="276"/>
    </location>
</feature>
<dbReference type="InterPro" id="IPR003945">
    <property type="entry name" value="NU5C-like"/>
</dbReference>